<dbReference type="EMBL" id="BLAL01000004">
    <property type="protein sequence ID" value="GES72721.1"/>
    <property type="molecule type" value="Genomic_DNA"/>
</dbReference>
<accession>A0A2Z6Q5S6</accession>
<organism evidence="1 3">
    <name type="scientific">Rhizophagus clarus</name>
    <dbReference type="NCBI Taxonomy" id="94130"/>
    <lineage>
        <taxon>Eukaryota</taxon>
        <taxon>Fungi</taxon>
        <taxon>Fungi incertae sedis</taxon>
        <taxon>Mucoromycota</taxon>
        <taxon>Glomeromycotina</taxon>
        <taxon>Glomeromycetes</taxon>
        <taxon>Glomerales</taxon>
        <taxon>Glomeraceae</taxon>
        <taxon>Rhizophagus</taxon>
    </lineage>
</organism>
<keyword evidence="3" id="KW-1185">Reference proteome</keyword>
<evidence type="ECO:0000313" key="3">
    <source>
        <dbReference type="Proteomes" id="UP000247702"/>
    </source>
</evidence>
<dbReference type="SMART" id="SM00671">
    <property type="entry name" value="SEL1"/>
    <property type="match status" value="7"/>
</dbReference>
<dbReference type="InterPro" id="IPR011990">
    <property type="entry name" value="TPR-like_helical_dom_sf"/>
</dbReference>
<proteinExistence type="predicted"/>
<dbReference type="OrthoDB" id="2338404at2759"/>
<dbReference type="Pfam" id="PF08238">
    <property type="entry name" value="Sel1"/>
    <property type="match status" value="7"/>
</dbReference>
<dbReference type="PANTHER" id="PTHR43628">
    <property type="entry name" value="ACTIVATOR OF C KINASE PROTEIN 1-RELATED"/>
    <property type="match status" value="1"/>
</dbReference>
<dbReference type="Gene3D" id="1.25.40.10">
    <property type="entry name" value="Tetratricopeptide repeat domain"/>
    <property type="match status" value="2"/>
</dbReference>
<protein>
    <submittedName>
        <fullName evidence="1">Uncharacterized protein</fullName>
    </submittedName>
</protein>
<name>A0A2Z6Q5S6_9GLOM</name>
<evidence type="ECO:0000313" key="1">
    <source>
        <dbReference type="EMBL" id="GBB85433.1"/>
    </source>
</evidence>
<dbReference type="PANTHER" id="PTHR43628:SF1">
    <property type="entry name" value="CHITIN SYNTHASE REGULATORY FACTOR 2-RELATED"/>
    <property type="match status" value="1"/>
</dbReference>
<evidence type="ECO:0000313" key="2">
    <source>
        <dbReference type="EMBL" id="GES72721.1"/>
    </source>
</evidence>
<reference evidence="1 3" key="1">
    <citation type="submission" date="2017-11" db="EMBL/GenBank/DDBJ databases">
        <title>The genome of Rhizophagus clarus HR1 reveals common genetic basis of auxotrophy among arbuscular mycorrhizal fungi.</title>
        <authorList>
            <person name="Kobayashi Y."/>
        </authorList>
    </citation>
    <scope>NUCLEOTIDE SEQUENCE [LARGE SCALE GENOMIC DNA]</scope>
    <source>
        <strain evidence="1 3">HR1</strain>
    </source>
</reference>
<dbReference type="InterPro" id="IPR006597">
    <property type="entry name" value="Sel1-like"/>
</dbReference>
<gene>
    <name evidence="2" type="ORF">RCL2_000027600</name>
    <name evidence="1" type="ORF">RclHR1_11980001</name>
</gene>
<dbReference type="SUPFAM" id="SSF81901">
    <property type="entry name" value="HCP-like"/>
    <property type="match status" value="2"/>
</dbReference>
<dbReference type="Proteomes" id="UP000615446">
    <property type="component" value="Unassembled WGS sequence"/>
</dbReference>
<reference evidence="2" key="2">
    <citation type="submission" date="2019-10" db="EMBL/GenBank/DDBJ databases">
        <title>Conservation and host-specific expression of non-tandemly repeated heterogenous ribosome RNA gene in arbuscular mycorrhizal fungi.</title>
        <authorList>
            <person name="Maeda T."/>
            <person name="Kobayashi Y."/>
            <person name="Nakagawa T."/>
            <person name="Ezawa T."/>
            <person name="Yamaguchi K."/>
            <person name="Bino T."/>
            <person name="Nishimoto Y."/>
            <person name="Shigenobu S."/>
            <person name="Kawaguchi M."/>
        </authorList>
    </citation>
    <scope>NUCLEOTIDE SEQUENCE</scope>
    <source>
        <strain evidence="2">HR1</strain>
    </source>
</reference>
<dbReference type="EMBL" id="BEXD01000222">
    <property type="protein sequence ID" value="GBB85433.1"/>
    <property type="molecule type" value="Genomic_DNA"/>
</dbReference>
<dbReference type="InterPro" id="IPR052945">
    <property type="entry name" value="Mitotic_Regulator"/>
</dbReference>
<sequence length="1167" mass="136043">MCSNSIIYIKRKNINTPITQMEEKGKDIIAQYKLGKRYQYGYGIKKDEVKAFELYMKTAEQEYSNAQNRVGYLYENGVSVEKDLSKAIYWYQKAADNGNKIAQFNLGKCYQYGIGVVKDEFTAFILYTKSAEQEFSNSQNELGYFYKNGIGTEKDTKKAIYWYQKAAENGNKIAQFNLGKCYQYGNGVEKDEVKAFVLYESSAEQEFSFAQNNLGNLYKNGIGTVKDMRKAFYWYQKAAENGNKHSQYNLGMCYEYGNGIEKDATKALEWYKKSAEQKLSNAQNKLEYFYKNVIVTDNDQQTIQQPLLDYNYVHPHEPSITNTSTDLNTQPSPADLDFDHNDTFNTPPSPVDLGFEYDGAAGFVVESHGGFMELDFDQLSPLIVKINAETFESSLNKEQIISQFKLNHGVVLTNFNVQSSEQAIVAESGELKISSYEGQPLVYTYINSEKYNSNKQMDNLDLCINFPVSEITYNSNLLESFLEYKGGDEKQLHGHFLVRKFLFGNQLFVENSYLATKTQIDILKYYLFYAYHLSKCPSEIQFNSLLFTLKLLPKIVTLDGEVLNTHEKLFEWMNNLHQKKIIYIISYNNLIPIYQLRQRSMSPMDDLETSNEKQTGIADFKENLSLEEWVGDAMHNNLINWAKSFQIFQGIIINKNYKIESSNKRAVNFTKIPEVNSNSKFNLNIMKPSTKLEEKLISHNINIFSIENLNTIPFIISNFKNFRDYVHVLFKCERYEILLNNNCIEPTKEFELEIEKALVTMKPLKALQEVFNEYGHLFPQRIILGRSLKNIVSMIDLSSTELKNNLTDKINITHYLTQKGDYDLPTELKQHLCRLNISFLLTQKGKIVENDDLPNWIQNTINNLEIIEFDNIIPLYKILKKEQKRKIDDILRDNFSIIMTGITDLKDLDENNVEHYKRIDLKPSLENEDYKIFGSIVSENNLKLEEFYVDFRLHDFNGFYAIIKKLKLTSIDITKCNVFWMIIGKPQKLSVFSPSNRNVLVKYVKKSIKLQPNKLIYHVEIPFPLLRNEFIFFNIYSKGFEFNRTIKLINWTYNSVDINFTNNYDTQLDIDNDSSINSGNIIDLNICILSSYNVNLKIDNREEECPLNLMGDILQIQGQDRTPFKKGKYSRRVRIIRRRRLVRRIRMRSTNRPMRNRSLHRHLTAPY</sequence>
<dbReference type="AlphaFoldDB" id="A0A2Z6Q5S6"/>
<dbReference type="Proteomes" id="UP000247702">
    <property type="component" value="Unassembled WGS sequence"/>
</dbReference>
<comment type="caution">
    <text evidence="1">The sequence shown here is derived from an EMBL/GenBank/DDBJ whole genome shotgun (WGS) entry which is preliminary data.</text>
</comment>